<dbReference type="EMBL" id="GGEC01006065">
    <property type="protein sequence ID" value="MBW86548.1"/>
    <property type="molecule type" value="Transcribed_RNA"/>
</dbReference>
<sequence length="48" mass="5434">MHGKIFGGSSFSYDEEVLNNDKCNALAIVFRVVVKVVVAERMRDDNYP</sequence>
<evidence type="ECO:0000313" key="1">
    <source>
        <dbReference type="EMBL" id="MBW86548.1"/>
    </source>
</evidence>
<reference evidence="1" key="1">
    <citation type="submission" date="2018-02" db="EMBL/GenBank/DDBJ databases">
        <title>Rhizophora mucronata_Transcriptome.</title>
        <authorList>
            <person name="Meera S.P."/>
            <person name="Sreeshan A."/>
            <person name="Augustine A."/>
        </authorList>
    </citation>
    <scope>NUCLEOTIDE SEQUENCE</scope>
    <source>
        <tissue evidence="1">Leaf</tissue>
    </source>
</reference>
<protein>
    <submittedName>
        <fullName evidence="1">Uncharacterized protein</fullName>
    </submittedName>
</protein>
<proteinExistence type="predicted"/>
<dbReference type="AlphaFoldDB" id="A0A2P2IZ87"/>
<name>A0A2P2IZ87_RHIMU</name>
<accession>A0A2P2IZ87</accession>
<organism evidence="1">
    <name type="scientific">Rhizophora mucronata</name>
    <name type="common">Asiatic mangrove</name>
    <dbReference type="NCBI Taxonomy" id="61149"/>
    <lineage>
        <taxon>Eukaryota</taxon>
        <taxon>Viridiplantae</taxon>
        <taxon>Streptophyta</taxon>
        <taxon>Embryophyta</taxon>
        <taxon>Tracheophyta</taxon>
        <taxon>Spermatophyta</taxon>
        <taxon>Magnoliopsida</taxon>
        <taxon>eudicotyledons</taxon>
        <taxon>Gunneridae</taxon>
        <taxon>Pentapetalae</taxon>
        <taxon>rosids</taxon>
        <taxon>fabids</taxon>
        <taxon>Malpighiales</taxon>
        <taxon>Rhizophoraceae</taxon>
        <taxon>Rhizophora</taxon>
    </lineage>
</organism>